<protein>
    <submittedName>
        <fullName evidence="2">Anucleate primary sterigmata protein B</fullName>
    </submittedName>
</protein>
<name>A0A0A9YJ86_LYGHE</name>
<organism evidence="2">
    <name type="scientific">Lygus hesperus</name>
    <name type="common">Western plant bug</name>
    <dbReference type="NCBI Taxonomy" id="30085"/>
    <lineage>
        <taxon>Eukaryota</taxon>
        <taxon>Metazoa</taxon>
        <taxon>Ecdysozoa</taxon>
        <taxon>Arthropoda</taxon>
        <taxon>Hexapoda</taxon>
        <taxon>Insecta</taxon>
        <taxon>Pterygota</taxon>
        <taxon>Neoptera</taxon>
        <taxon>Paraneoptera</taxon>
        <taxon>Hemiptera</taxon>
        <taxon>Heteroptera</taxon>
        <taxon>Panheteroptera</taxon>
        <taxon>Cimicomorpha</taxon>
        <taxon>Miridae</taxon>
        <taxon>Mirini</taxon>
        <taxon>Lygus</taxon>
    </lineage>
</organism>
<keyword evidence="1" id="KW-0732">Signal</keyword>
<evidence type="ECO:0000313" key="3">
    <source>
        <dbReference type="EMBL" id="JAG47658.1"/>
    </source>
</evidence>
<reference evidence="2" key="2">
    <citation type="submission" date="2014-07" db="EMBL/GenBank/DDBJ databases">
        <authorList>
            <person name="Hull J."/>
        </authorList>
    </citation>
    <scope>NUCLEOTIDE SEQUENCE</scope>
</reference>
<evidence type="ECO:0000256" key="1">
    <source>
        <dbReference type="SAM" id="SignalP"/>
    </source>
</evidence>
<sequence length="232" mass="25828">MIREVFVFVLYVVYVKSEVNSKLQMMQPPSCIEMNYDVDELVTASNYMVNYVNGMLLNANGFQQNLTVNLLGLSAPVSLSVKVPQGTMTSFNNLTRIGDVTYCSTANLQTLEGVFRFRDVRLDYDGVEVTLGSWSVKGPLSYTLQPEVHVILTKGNVDCRLKSLEVVSSGAINYDLTVDASTWRNWLISKAIGRVELDADSIVKIAVLPNIQFCVESTMKTIWCDSSDLTPK</sequence>
<feature type="signal peptide" evidence="1">
    <location>
        <begin position="1"/>
        <end position="17"/>
    </location>
</feature>
<proteinExistence type="predicted"/>
<reference evidence="2" key="1">
    <citation type="journal article" date="2014" name="PLoS ONE">
        <title>Transcriptome-Based Identification of ABC Transporters in the Western Tarnished Plant Bug Lygus hesperus.</title>
        <authorList>
            <person name="Hull J.J."/>
            <person name="Chaney K."/>
            <person name="Geib S.M."/>
            <person name="Fabrick J.A."/>
            <person name="Brent C.S."/>
            <person name="Walsh D."/>
            <person name="Lavine L.C."/>
        </authorList>
    </citation>
    <scope>NUCLEOTIDE SEQUENCE</scope>
</reference>
<dbReference type="EMBL" id="GBHO01010492">
    <property type="protein sequence ID" value="JAG33112.1"/>
    <property type="molecule type" value="Transcribed_RNA"/>
</dbReference>
<accession>A0A0A9YJ86</accession>
<dbReference type="AlphaFoldDB" id="A0A0A9YJ86"/>
<evidence type="ECO:0000313" key="2">
    <source>
        <dbReference type="EMBL" id="JAG33112.1"/>
    </source>
</evidence>
<reference evidence="3" key="3">
    <citation type="submission" date="2014-09" db="EMBL/GenBank/DDBJ databases">
        <authorList>
            <person name="Magalhaes I.L.F."/>
            <person name="Oliveira U."/>
            <person name="Santos F.R."/>
            <person name="Vidigal T.H.D.A."/>
            <person name="Brescovit A.D."/>
            <person name="Santos A.J."/>
        </authorList>
    </citation>
    <scope>NUCLEOTIDE SEQUENCE</scope>
</reference>
<feature type="chain" id="PRO_5015033996" evidence="1">
    <location>
        <begin position="18"/>
        <end position="232"/>
    </location>
</feature>
<gene>
    <name evidence="2" type="primary">apsB</name>
    <name evidence="2" type="ORF">CM83_26027</name>
</gene>
<dbReference type="EMBL" id="GBRD01018169">
    <property type="protein sequence ID" value="JAG47658.1"/>
    <property type="molecule type" value="Transcribed_RNA"/>
</dbReference>